<evidence type="ECO:0000256" key="2">
    <source>
        <dbReference type="ARBA" id="ARBA00022679"/>
    </source>
</evidence>
<dbReference type="GO" id="GO:0005739">
    <property type="term" value="C:mitochondrion"/>
    <property type="evidence" value="ECO:0007669"/>
    <property type="project" value="TreeGrafter"/>
</dbReference>
<dbReference type="OrthoDB" id="5404651at2759"/>
<evidence type="ECO:0000313" key="8">
    <source>
        <dbReference type="EMBL" id="GIQ81041.1"/>
    </source>
</evidence>
<dbReference type="InterPro" id="IPR020610">
    <property type="entry name" value="Thiolase_AS"/>
</dbReference>
<dbReference type="Pfam" id="PF02803">
    <property type="entry name" value="Thiolase_C"/>
    <property type="match status" value="1"/>
</dbReference>
<protein>
    <recommendedName>
        <fullName evidence="10">Thiolase C-terminal domain-containing protein</fullName>
    </recommendedName>
</protein>
<dbReference type="PANTHER" id="PTHR18919:SF156">
    <property type="entry name" value="ACETYL-COA ACETYLTRANSFERASE, MITOCHONDRIAL"/>
    <property type="match status" value="1"/>
</dbReference>
<dbReference type="PANTHER" id="PTHR18919">
    <property type="entry name" value="ACETYL-COA C-ACYLTRANSFERASE"/>
    <property type="match status" value="1"/>
</dbReference>
<sequence length="444" mass="46045">MESMSRAPHVVSIRDRVKFGDTDSASLASPEAEEEAQTPMVDALLRDGLIDSFSDLHMGVAGELQANMRGIDRDSQDSFAGTSYQRAQASSSFLEGEIVPVIVVAYPGASKTVLTPEAGEGLVSILPEVDALPGIPEALREEVAEEVAREGRVADAEREHSSCVVVCPAPSPCVTWVGGDEQPSRYRPDKMSKLRPAFIRSCPPLPTLLSHPAYRDDTGSSSSHFLAETGTEAKGREGVSQLSGTDTLVGTITAANAPSLNDGAAALVVTLPRCLEGGEEVVDNGVVTEVVCVAEVAVPPLAFTEAPTQAIRAIVRSLALASRTHSLSPEGERPPTLSPSDIDLYEVNEAFSCVALGSIGALGLDPQTVNVHGGSVGLGHPIGCSGARITGTLARSLQQLLEGREAEQGGDAGCVLGVAAICNGGGGGSAILLQVRRRGTSPRV</sequence>
<comment type="similarity">
    <text evidence="1 5">Belongs to the thiolase-like superfamily. Thiolase family.</text>
</comment>
<organism evidence="8 9">
    <name type="scientific">Kipferlia bialata</name>
    <dbReference type="NCBI Taxonomy" id="797122"/>
    <lineage>
        <taxon>Eukaryota</taxon>
        <taxon>Metamonada</taxon>
        <taxon>Carpediemonas-like organisms</taxon>
        <taxon>Kipferlia</taxon>
    </lineage>
</organism>
<dbReference type="PROSITE" id="PS00099">
    <property type="entry name" value="THIOLASE_3"/>
    <property type="match status" value="1"/>
</dbReference>
<dbReference type="GO" id="GO:0006635">
    <property type="term" value="P:fatty acid beta-oxidation"/>
    <property type="evidence" value="ECO:0007669"/>
    <property type="project" value="TreeGrafter"/>
</dbReference>
<evidence type="ECO:0000256" key="5">
    <source>
        <dbReference type="RuleBase" id="RU003557"/>
    </source>
</evidence>
<keyword evidence="9" id="KW-1185">Reference proteome</keyword>
<evidence type="ECO:0000313" key="9">
    <source>
        <dbReference type="Proteomes" id="UP000265618"/>
    </source>
</evidence>
<evidence type="ECO:0000259" key="7">
    <source>
        <dbReference type="Pfam" id="PF02803"/>
    </source>
</evidence>
<dbReference type="InterPro" id="IPR020616">
    <property type="entry name" value="Thiolase_N"/>
</dbReference>
<evidence type="ECO:0000259" key="6">
    <source>
        <dbReference type="Pfam" id="PF00108"/>
    </source>
</evidence>
<proteinExistence type="inferred from homology"/>
<dbReference type="AlphaFoldDB" id="A0A9K3GGB0"/>
<accession>A0A9K3GGB0</accession>
<keyword evidence="4 5" id="KW-0012">Acyltransferase</keyword>
<feature type="domain" description="Thiolase N-terminal" evidence="6">
    <location>
        <begin position="1"/>
        <end position="115"/>
    </location>
</feature>
<evidence type="ECO:0008006" key="10">
    <source>
        <dbReference type="Google" id="ProtNLM"/>
    </source>
</evidence>
<evidence type="ECO:0000256" key="4">
    <source>
        <dbReference type="ARBA" id="ARBA00023315"/>
    </source>
</evidence>
<keyword evidence="3" id="KW-0809">Transit peptide</keyword>
<name>A0A9K3GGB0_9EUKA</name>
<gene>
    <name evidence="8" type="ORF">KIPB_001934</name>
</gene>
<evidence type="ECO:0000256" key="3">
    <source>
        <dbReference type="ARBA" id="ARBA00022946"/>
    </source>
</evidence>
<dbReference type="Gene3D" id="3.40.47.10">
    <property type="match status" value="1"/>
</dbReference>
<dbReference type="Pfam" id="PF00108">
    <property type="entry name" value="Thiolase_N"/>
    <property type="match status" value="1"/>
</dbReference>
<reference evidence="8 9" key="1">
    <citation type="journal article" date="2018" name="PLoS ONE">
        <title>The draft genome of Kipferlia bialata reveals reductive genome evolution in fornicate parasites.</title>
        <authorList>
            <person name="Tanifuji G."/>
            <person name="Takabayashi S."/>
            <person name="Kume K."/>
            <person name="Takagi M."/>
            <person name="Nakayama T."/>
            <person name="Kamikawa R."/>
            <person name="Inagaki Y."/>
            <person name="Hashimoto T."/>
        </authorList>
    </citation>
    <scope>NUCLEOTIDE SEQUENCE [LARGE SCALE GENOMIC DNA]</scope>
    <source>
        <strain evidence="8">NY0173</strain>
    </source>
</reference>
<dbReference type="GO" id="GO:0003985">
    <property type="term" value="F:acetyl-CoA C-acetyltransferase activity"/>
    <property type="evidence" value="ECO:0007669"/>
    <property type="project" value="TreeGrafter"/>
</dbReference>
<feature type="domain" description="Thiolase C-terminal" evidence="7">
    <location>
        <begin position="337"/>
        <end position="434"/>
    </location>
</feature>
<dbReference type="InterPro" id="IPR016039">
    <property type="entry name" value="Thiolase-like"/>
</dbReference>
<dbReference type="InterPro" id="IPR020617">
    <property type="entry name" value="Thiolase_C"/>
</dbReference>
<evidence type="ECO:0000256" key="1">
    <source>
        <dbReference type="ARBA" id="ARBA00010982"/>
    </source>
</evidence>
<keyword evidence="2 5" id="KW-0808">Transferase</keyword>
<comment type="caution">
    <text evidence="8">The sequence shown here is derived from an EMBL/GenBank/DDBJ whole genome shotgun (WGS) entry which is preliminary data.</text>
</comment>
<dbReference type="Proteomes" id="UP000265618">
    <property type="component" value="Unassembled WGS sequence"/>
</dbReference>
<dbReference type="SUPFAM" id="SSF53901">
    <property type="entry name" value="Thiolase-like"/>
    <property type="match status" value="2"/>
</dbReference>
<dbReference type="EMBL" id="BDIP01000292">
    <property type="protein sequence ID" value="GIQ81041.1"/>
    <property type="molecule type" value="Genomic_DNA"/>
</dbReference>